<evidence type="ECO:0000313" key="2">
    <source>
        <dbReference type="Proteomes" id="UP000314294"/>
    </source>
</evidence>
<dbReference type="EMBL" id="SRLO01000007">
    <property type="protein sequence ID" value="TNN88111.1"/>
    <property type="molecule type" value="Genomic_DNA"/>
</dbReference>
<gene>
    <name evidence="1" type="ORF">EYF80_001692</name>
</gene>
<reference evidence="1 2" key="1">
    <citation type="submission" date="2019-03" db="EMBL/GenBank/DDBJ databases">
        <title>First draft genome of Liparis tanakae, snailfish: a comprehensive survey of snailfish specific genes.</title>
        <authorList>
            <person name="Kim W."/>
            <person name="Song I."/>
            <person name="Jeong J.-H."/>
            <person name="Kim D."/>
            <person name="Kim S."/>
            <person name="Ryu S."/>
            <person name="Song J.Y."/>
            <person name="Lee S.K."/>
        </authorList>
    </citation>
    <scope>NUCLEOTIDE SEQUENCE [LARGE SCALE GENOMIC DNA]</scope>
    <source>
        <tissue evidence="1">Muscle</tissue>
    </source>
</reference>
<dbReference type="AlphaFoldDB" id="A0A4Z2JDM0"/>
<sequence>MVTSRFSSTAFNICSSALSLVFSSSVLRRPLWVTPSRSSPSWRTRSVASDSLLLTSSLSSDRPCDERSSSCGTERQLWISDRRDSQSQQLIRQAEPGRGELMLKEQRQGTYLSLNPSLLVLQLLFLLVKEAHGLQQLSALLLRLLHMLPGRREGK</sequence>
<name>A0A4Z2JDM0_9TELE</name>
<organism evidence="1 2">
    <name type="scientific">Liparis tanakae</name>
    <name type="common">Tanaka's snailfish</name>
    <dbReference type="NCBI Taxonomy" id="230148"/>
    <lineage>
        <taxon>Eukaryota</taxon>
        <taxon>Metazoa</taxon>
        <taxon>Chordata</taxon>
        <taxon>Craniata</taxon>
        <taxon>Vertebrata</taxon>
        <taxon>Euteleostomi</taxon>
        <taxon>Actinopterygii</taxon>
        <taxon>Neopterygii</taxon>
        <taxon>Teleostei</taxon>
        <taxon>Neoteleostei</taxon>
        <taxon>Acanthomorphata</taxon>
        <taxon>Eupercaria</taxon>
        <taxon>Perciformes</taxon>
        <taxon>Cottioidei</taxon>
        <taxon>Cottales</taxon>
        <taxon>Liparidae</taxon>
        <taxon>Liparis</taxon>
    </lineage>
</organism>
<comment type="caution">
    <text evidence="1">The sequence shown here is derived from an EMBL/GenBank/DDBJ whole genome shotgun (WGS) entry which is preliminary data.</text>
</comment>
<protein>
    <submittedName>
        <fullName evidence="1">Uncharacterized protein</fullName>
    </submittedName>
</protein>
<accession>A0A4Z2JDM0</accession>
<keyword evidence="2" id="KW-1185">Reference proteome</keyword>
<dbReference type="Proteomes" id="UP000314294">
    <property type="component" value="Unassembled WGS sequence"/>
</dbReference>
<evidence type="ECO:0000313" key="1">
    <source>
        <dbReference type="EMBL" id="TNN88111.1"/>
    </source>
</evidence>
<proteinExistence type="predicted"/>